<organism evidence="2">
    <name type="scientific">mine drainage metagenome</name>
    <dbReference type="NCBI Taxonomy" id="410659"/>
    <lineage>
        <taxon>unclassified sequences</taxon>
        <taxon>metagenomes</taxon>
        <taxon>ecological metagenomes</taxon>
    </lineage>
</organism>
<dbReference type="PANTHER" id="PTHR30543:SF21">
    <property type="entry name" value="NAD(P)H-DEPENDENT FMN REDUCTASE LOT6"/>
    <property type="match status" value="1"/>
</dbReference>
<dbReference type="EMBL" id="MLJW01003609">
    <property type="protein sequence ID" value="OIQ71686.1"/>
    <property type="molecule type" value="Genomic_DNA"/>
</dbReference>
<evidence type="ECO:0000313" key="2">
    <source>
        <dbReference type="EMBL" id="OIQ71686.1"/>
    </source>
</evidence>
<reference evidence="2" key="1">
    <citation type="submission" date="2016-10" db="EMBL/GenBank/DDBJ databases">
        <title>Sequence of Gallionella enrichment culture.</title>
        <authorList>
            <person name="Poehlein A."/>
            <person name="Muehling M."/>
            <person name="Daniel R."/>
        </authorList>
    </citation>
    <scope>NUCLEOTIDE SEQUENCE</scope>
</reference>
<dbReference type="GO" id="GO:0050446">
    <property type="term" value="F:azobenzene reductase (NADP+) activity"/>
    <property type="evidence" value="ECO:0007669"/>
    <property type="project" value="UniProtKB-EC"/>
</dbReference>
<gene>
    <name evidence="2" type="primary">azr_8</name>
    <name evidence="2" type="ORF">GALL_466950</name>
</gene>
<dbReference type="GO" id="GO:0005829">
    <property type="term" value="C:cytosol"/>
    <property type="evidence" value="ECO:0007669"/>
    <property type="project" value="TreeGrafter"/>
</dbReference>
<comment type="caution">
    <text evidence="2">The sequence shown here is derived from an EMBL/GenBank/DDBJ whole genome shotgun (WGS) entry which is preliminary data.</text>
</comment>
<evidence type="ECO:0000259" key="1">
    <source>
        <dbReference type="Pfam" id="PF03358"/>
    </source>
</evidence>
<dbReference type="SUPFAM" id="SSF52218">
    <property type="entry name" value="Flavoproteins"/>
    <property type="match status" value="1"/>
</dbReference>
<dbReference type="AlphaFoldDB" id="A0A1J5PJJ1"/>
<sequence>MTQLKLFGIPGALRQNSTNRKLLAAARHAFGPADYAEADLRLPLYDGDDEVRSGVPAAVQHLADQIAAADAVIIATPEYNRAPPGVLKNALDWISRTPGRPFRDKPLAIMSVADGPGGGDRSQYALRLMLVSFRPALVNGPELAIPSASTAFDAEGQLTAERHRATLAELMESLRAVASRR</sequence>
<keyword evidence="2" id="KW-0560">Oxidoreductase</keyword>
<dbReference type="Gene3D" id="3.40.50.360">
    <property type="match status" value="1"/>
</dbReference>
<dbReference type="PANTHER" id="PTHR30543">
    <property type="entry name" value="CHROMATE REDUCTASE"/>
    <property type="match status" value="1"/>
</dbReference>
<feature type="domain" description="NADPH-dependent FMN reductase-like" evidence="1">
    <location>
        <begin position="5"/>
        <end position="148"/>
    </location>
</feature>
<accession>A0A1J5PJJ1</accession>
<protein>
    <submittedName>
        <fullName evidence="2">NADPH azoreductase</fullName>
        <ecNumber evidence="2">1.7.1.6</ecNumber>
    </submittedName>
</protein>
<dbReference type="InterPro" id="IPR050712">
    <property type="entry name" value="NAD(P)H-dep_reductase"/>
</dbReference>
<dbReference type="Pfam" id="PF03358">
    <property type="entry name" value="FMN_red"/>
    <property type="match status" value="1"/>
</dbReference>
<dbReference type="InterPro" id="IPR029039">
    <property type="entry name" value="Flavoprotein-like_sf"/>
</dbReference>
<dbReference type="EC" id="1.7.1.6" evidence="2"/>
<proteinExistence type="predicted"/>
<dbReference type="InterPro" id="IPR005025">
    <property type="entry name" value="FMN_Rdtase-like_dom"/>
</dbReference>
<dbReference type="GO" id="GO:0010181">
    <property type="term" value="F:FMN binding"/>
    <property type="evidence" value="ECO:0007669"/>
    <property type="project" value="TreeGrafter"/>
</dbReference>
<name>A0A1J5PJJ1_9ZZZZ</name>